<dbReference type="InterPro" id="IPR012337">
    <property type="entry name" value="RNaseH-like_sf"/>
</dbReference>
<gene>
    <name evidence="9" type="ORF">KSP39_PZI012332</name>
</gene>
<dbReference type="PANTHER" id="PTHR42648">
    <property type="entry name" value="TRANSPOSASE, PUTATIVE-RELATED"/>
    <property type="match status" value="1"/>
</dbReference>
<sequence>MAETSSKSDGFHGHFKYPVLTRSNYGVWAIRMRGILDVQDVLEVVEPIDPTAEVDEKKNKIAFSVIQQALPDDVLQMVAEKKTAKEVWDMLRIMYQGADRVKDAKIQTLQTEFEMLRMKETDSIDDFTMKLTTNVNMQRALGGEVAEVAVVKKFLRSVPSKFVQIASTIEQFGDFTTMTVEEVVGRLKTHEERVGGATNKDEEKLLLMMREFMARDKKPYNGGGHQTGGRGGRGRGRGRGGQHRNNDRREGQDRNDGVKDKSKIECFYCHKLGHYASECRSKKKDNEEKAHMAEAFEDIEPALLLAEDEEDHPKMVCSNFLLNEENVQPGIFPDDVEKSDWYLDTGASNHMTGCKDFFSSLDETVRGKVKFGDGSSVEICGRGAVFLKDQKEQHKVFTNVYYIPKLRTNIASLGQLEENGCKIVMEDGFLCLFDQERRLLAKVERSKNRLYILNMKTDAPVALLAEQYKDEAWLWHARWGHLNFRALHDMGRFKMVEGMPSIEHSQELCDGCLVAKQRRLPFPSVAAGRATKPLQLVHGDLCGPITPATPGGKQYFFLLVDDHSRFMWVELLKSKDEALDAFKSLKARAEMETEYKVKGFRSDRGGEFTSKGFDAYCEGVRIKRFLTAPYSPQQNGVMERRNQTVMGMVRSLLKCKHVPGKFWGEALTTAVHLLNRAATHSVVGKTPYEAFYGRKPKVHYLRTFGCLAYAKTTKPNLAKLEDRSTKMVLIGYEAGSKAYRLFNPETGKLVISRDVVFREEAKWDWEEKDGEMLSGYDQFLTIEGAAAPLAALVPATPTGDGPASPHRGSPAASASPAANSSPATCTLHRGSPAASASPTSEATSSSSGPIRFRSLEEIYGKTEEMQEEEAGLCFFAAGEPTTSEEAKDDQSWKRAMEEELNSIRDNNTWEITTLPNGQKSIGLKWVFKTKRDPEGNIVKHKARLVAKGYVQRHEVDFDEVFAPVARLETVRLLIALAAEEGWDIHHMDVKSAFLNGDLVEELDQSLSSLGFERSPIEHAVYKRVVGDSILLVGVYVDDLIITGSSGVEINKFKAQMKELFCMSDLGLLTYYLGIEVSQTPQVITLCQSSYTLKILEKFGMGDCNSSQVPMEPRLKLSKTGDYPLVDPTEYRSAIGCLRYLVNTRPDIAYAVGIASRFMEKPNTQHFAVVKQILRYLKGTIGFGLSYERNLRGGTKLVGYCDSDHGGSIDDRKSTTGVAYFLGRNIITWMSQKQRVVALSSCEAEYISASIAAQQGVWLLNLLDDIRKRIRCKATLFVDNKSAIALTKNPVYHDRSKHIDTRYHYIRDCVERGMIEVEYVHTNDQLADIFTKALARNKFVEMRERLRVRDVKDKLIRG</sequence>
<dbReference type="InterPro" id="IPR036875">
    <property type="entry name" value="Znf_CCHC_sf"/>
</dbReference>
<feature type="compositionally biased region" description="Gly residues" evidence="6">
    <location>
        <begin position="221"/>
        <end position="231"/>
    </location>
</feature>
<dbReference type="InterPro" id="IPR013103">
    <property type="entry name" value="RVT_2"/>
</dbReference>
<feature type="region of interest" description="Disordered" evidence="6">
    <location>
        <begin position="793"/>
        <end position="851"/>
    </location>
</feature>
<dbReference type="PROSITE" id="PS50158">
    <property type="entry name" value="ZF_CCHC"/>
    <property type="match status" value="1"/>
</dbReference>
<dbReference type="PANTHER" id="PTHR42648:SF25">
    <property type="entry name" value="RNA-DIRECTED DNA POLYMERASE"/>
    <property type="match status" value="1"/>
</dbReference>
<feature type="domain" description="CCHC-type" evidence="7">
    <location>
        <begin position="266"/>
        <end position="281"/>
    </location>
</feature>
<organism evidence="9 10">
    <name type="scientific">Platanthera zijinensis</name>
    <dbReference type="NCBI Taxonomy" id="2320716"/>
    <lineage>
        <taxon>Eukaryota</taxon>
        <taxon>Viridiplantae</taxon>
        <taxon>Streptophyta</taxon>
        <taxon>Embryophyta</taxon>
        <taxon>Tracheophyta</taxon>
        <taxon>Spermatophyta</taxon>
        <taxon>Magnoliopsida</taxon>
        <taxon>Liliopsida</taxon>
        <taxon>Asparagales</taxon>
        <taxon>Orchidaceae</taxon>
        <taxon>Orchidoideae</taxon>
        <taxon>Orchideae</taxon>
        <taxon>Orchidinae</taxon>
        <taxon>Platanthera</taxon>
    </lineage>
</organism>
<keyword evidence="3" id="KW-0064">Aspartyl protease</keyword>
<keyword evidence="10" id="KW-1185">Reference proteome</keyword>
<evidence type="ECO:0000313" key="9">
    <source>
        <dbReference type="EMBL" id="KAK8936598.1"/>
    </source>
</evidence>
<dbReference type="Pfam" id="PF25597">
    <property type="entry name" value="SH3_retrovirus"/>
    <property type="match status" value="1"/>
</dbReference>
<feature type="domain" description="Integrase catalytic" evidence="8">
    <location>
        <begin position="529"/>
        <end position="695"/>
    </location>
</feature>
<dbReference type="GO" id="GO:0004190">
    <property type="term" value="F:aspartic-type endopeptidase activity"/>
    <property type="evidence" value="ECO:0007669"/>
    <property type="project" value="UniProtKB-KW"/>
</dbReference>
<dbReference type="Pfam" id="PF22936">
    <property type="entry name" value="Pol_BBD"/>
    <property type="match status" value="1"/>
</dbReference>
<comment type="caution">
    <text evidence="9">The sequence shown here is derived from an EMBL/GenBank/DDBJ whole genome shotgun (WGS) entry which is preliminary data.</text>
</comment>
<dbReference type="Pfam" id="PF14223">
    <property type="entry name" value="Retrotran_gag_2"/>
    <property type="match status" value="1"/>
</dbReference>
<dbReference type="InterPro" id="IPR039537">
    <property type="entry name" value="Retrotran_Ty1/copia-like"/>
</dbReference>
<dbReference type="SUPFAM" id="SSF53098">
    <property type="entry name" value="Ribonuclease H-like"/>
    <property type="match status" value="1"/>
</dbReference>
<dbReference type="InterPro" id="IPR001584">
    <property type="entry name" value="Integrase_cat-core"/>
</dbReference>
<reference evidence="9 10" key="1">
    <citation type="journal article" date="2022" name="Nat. Plants">
        <title>Genomes of leafy and leafless Platanthera orchids illuminate the evolution of mycoheterotrophy.</title>
        <authorList>
            <person name="Li M.H."/>
            <person name="Liu K.W."/>
            <person name="Li Z."/>
            <person name="Lu H.C."/>
            <person name="Ye Q.L."/>
            <person name="Zhang D."/>
            <person name="Wang J.Y."/>
            <person name="Li Y.F."/>
            <person name="Zhong Z.M."/>
            <person name="Liu X."/>
            <person name="Yu X."/>
            <person name="Liu D.K."/>
            <person name="Tu X.D."/>
            <person name="Liu B."/>
            <person name="Hao Y."/>
            <person name="Liao X.Y."/>
            <person name="Jiang Y.T."/>
            <person name="Sun W.H."/>
            <person name="Chen J."/>
            <person name="Chen Y.Q."/>
            <person name="Ai Y."/>
            <person name="Zhai J.W."/>
            <person name="Wu S.S."/>
            <person name="Zhou Z."/>
            <person name="Hsiao Y.Y."/>
            <person name="Wu W.L."/>
            <person name="Chen Y.Y."/>
            <person name="Lin Y.F."/>
            <person name="Hsu J.L."/>
            <person name="Li C.Y."/>
            <person name="Wang Z.W."/>
            <person name="Zhao X."/>
            <person name="Zhong W.Y."/>
            <person name="Ma X.K."/>
            <person name="Ma L."/>
            <person name="Huang J."/>
            <person name="Chen G.Z."/>
            <person name="Huang M.Z."/>
            <person name="Huang L."/>
            <person name="Peng D.H."/>
            <person name="Luo Y.B."/>
            <person name="Zou S.Q."/>
            <person name="Chen S.P."/>
            <person name="Lan S."/>
            <person name="Tsai W.C."/>
            <person name="Van de Peer Y."/>
            <person name="Liu Z.J."/>
        </authorList>
    </citation>
    <scope>NUCLEOTIDE SEQUENCE [LARGE SCALE GENOMIC DNA]</scope>
    <source>
        <strain evidence="9">Lor287</strain>
    </source>
</reference>
<dbReference type="Proteomes" id="UP001418222">
    <property type="component" value="Unassembled WGS sequence"/>
</dbReference>
<dbReference type="PROSITE" id="PS50994">
    <property type="entry name" value="INTEGRASE"/>
    <property type="match status" value="1"/>
</dbReference>
<keyword evidence="1" id="KW-0645">Protease</keyword>
<dbReference type="CDD" id="cd09272">
    <property type="entry name" value="RNase_HI_RT_Ty1"/>
    <property type="match status" value="1"/>
</dbReference>
<dbReference type="GO" id="GO:0008270">
    <property type="term" value="F:zinc ion binding"/>
    <property type="evidence" value="ECO:0007669"/>
    <property type="project" value="UniProtKB-KW"/>
</dbReference>
<accession>A0AAP0G4I2</accession>
<dbReference type="InterPro" id="IPR043502">
    <property type="entry name" value="DNA/RNA_pol_sf"/>
</dbReference>
<dbReference type="InterPro" id="IPR001878">
    <property type="entry name" value="Znf_CCHC"/>
</dbReference>
<keyword evidence="2" id="KW-0479">Metal-binding</keyword>
<keyword evidence="5" id="KW-0862">Zinc</keyword>
<dbReference type="EMBL" id="JBBWWQ010000010">
    <property type="protein sequence ID" value="KAK8936598.1"/>
    <property type="molecule type" value="Genomic_DNA"/>
</dbReference>
<dbReference type="Pfam" id="PF00665">
    <property type="entry name" value="rve"/>
    <property type="match status" value="1"/>
</dbReference>
<feature type="compositionally biased region" description="Low complexity" evidence="6">
    <location>
        <begin position="831"/>
        <end position="847"/>
    </location>
</feature>
<evidence type="ECO:0000256" key="2">
    <source>
        <dbReference type="ARBA" id="ARBA00022723"/>
    </source>
</evidence>
<dbReference type="SUPFAM" id="SSF56672">
    <property type="entry name" value="DNA/RNA polymerases"/>
    <property type="match status" value="1"/>
</dbReference>
<dbReference type="Gene3D" id="3.30.420.10">
    <property type="entry name" value="Ribonuclease H-like superfamily/Ribonuclease H"/>
    <property type="match status" value="1"/>
</dbReference>
<evidence type="ECO:0000256" key="5">
    <source>
        <dbReference type="PROSITE-ProRule" id="PRU00047"/>
    </source>
</evidence>
<proteinExistence type="predicted"/>
<dbReference type="GO" id="GO:0015074">
    <property type="term" value="P:DNA integration"/>
    <property type="evidence" value="ECO:0007669"/>
    <property type="project" value="InterPro"/>
</dbReference>
<dbReference type="Pfam" id="PF07727">
    <property type="entry name" value="RVT_2"/>
    <property type="match status" value="1"/>
</dbReference>
<evidence type="ECO:0000313" key="10">
    <source>
        <dbReference type="Proteomes" id="UP001418222"/>
    </source>
</evidence>
<evidence type="ECO:0000256" key="1">
    <source>
        <dbReference type="ARBA" id="ARBA00022670"/>
    </source>
</evidence>
<evidence type="ECO:0000256" key="3">
    <source>
        <dbReference type="ARBA" id="ARBA00022750"/>
    </source>
</evidence>
<feature type="region of interest" description="Disordered" evidence="6">
    <location>
        <begin position="216"/>
        <end position="257"/>
    </location>
</feature>
<feature type="compositionally biased region" description="Low complexity" evidence="6">
    <location>
        <begin position="793"/>
        <end position="823"/>
    </location>
</feature>
<dbReference type="InterPro" id="IPR036397">
    <property type="entry name" value="RNaseH_sf"/>
</dbReference>
<dbReference type="InterPro" id="IPR025724">
    <property type="entry name" value="GAG-pre-integrase_dom"/>
</dbReference>
<evidence type="ECO:0008006" key="11">
    <source>
        <dbReference type="Google" id="ProtNLM"/>
    </source>
</evidence>
<evidence type="ECO:0000256" key="4">
    <source>
        <dbReference type="ARBA" id="ARBA00022801"/>
    </source>
</evidence>
<dbReference type="InterPro" id="IPR057670">
    <property type="entry name" value="SH3_retrovirus"/>
</dbReference>
<keyword evidence="5" id="KW-0863">Zinc-finger</keyword>
<dbReference type="Gene3D" id="4.10.60.10">
    <property type="entry name" value="Zinc finger, CCHC-type"/>
    <property type="match status" value="1"/>
</dbReference>
<keyword evidence="4" id="KW-0378">Hydrolase</keyword>
<feature type="compositionally biased region" description="Basic and acidic residues" evidence="6">
    <location>
        <begin position="244"/>
        <end position="257"/>
    </location>
</feature>
<name>A0AAP0G4I2_9ASPA</name>
<dbReference type="GO" id="GO:0003676">
    <property type="term" value="F:nucleic acid binding"/>
    <property type="evidence" value="ECO:0007669"/>
    <property type="project" value="InterPro"/>
</dbReference>
<evidence type="ECO:0000259" key="7">
    <source>
        <dbReference type="PROSITE" id="PS50158"/>
    </source>
</evidence>
<dbReference type="SMART" id="SM00343">
    <property type="entry name" value="ZnF_C2HC"/>
    <property type="match status" value="1"/>
</dbReference>
<protein>
    <recommendedName>
        <fullName evidence="11">Polyprotein</fullName>
    </recommendedName>
</protein>
<dbReference type="GO" id="GO:0006508">
    <property type="term" value="P:proteolysis"/>
    <property type="evidence" value="ECO:0007669"/>
    <property type="project" value="UniProtKB-KW"/>
</dbReference>
<feature type="compositionally biased region" description="Basic residues" evidence="6">
    <location>
        <begin position="232"/>
        <end position="242"/>
    </location>
</feature>
<dbReference type="InterPro" id="IPR054722">
    <property type="entry name" value="PolX-like_BBD"/>
</dbReference>
<evidence type="ECO:0000256" key="6">
    <source>
        <dbReference type="SAM" id="MobiDB-lite"/>
    </source>
</evidence>
<dbReference type="SUPFAM" id="SSF57756">
    <property type="entry name" value="Retrovirus zinc finger-like domains"/>
    <property type="match status" value="1"/>
</dbReference>
<dbReference type="Pfam" id="PF13976">
    <property type="entry name" value="gag_pre-integrs"/>
    <property type="match status" value="1"/>
</dbReference>
<evidence type="ECO:0000259" key="8">
    <source>
        <dbReference type="PROSITE" id="PS50994"/>
    </source>
</evidence>